<proteinExistence type="predicted"/>
<gene>
    <name evidence="1" type="ORF">QWI33_16920</name>
    <name evidence="2" type="ORF">QWI33_20465</name>
</gene>
<dbReference type="EMBL" id="JAUEMJ010000007">
    <property type="protein sequence ID" value="MDN3242107.1"/>
    <property type="molecule type" value="Genomic_DNA"/>
</dbReference>
<dbReference type="RefSeq" id="WP_289958314.1">
    <property type="nucleotide sequence ID" value="NZ_JAUEMJ010000004.1"/>
</dbReference>
<accession>A0ABT7YS06</accession>
<organism evidence="1 3">
    <name type="scientific">Glycomyces tritici</name>
    <dbReference type="NCBI Taxonomy" id="2665176"/>
    <lineage>
        <taxon>Bacteria</taxon>
        <taxon>Bacillati</taxon>
        <taxon>Actinomycetota</taxon>
        <taxon>Actinomycetes</taxon>
        <taxon>Glycomycetales</taxon>
        <taxon>Glycomycetaceae</taxon>
        <taxon>Glycomyces</taxon>
    </lineage>
</organism>
<dbReference type="Proteomes" id="UP001171902">
    <property type="component" value="Unassembled WGS sequence"/>
</dbReference>
<reference evidence="1" key="1">
    <citation type="submission" date="2023-06" db="EMBL/GenBank/DDBJ databases">
        <title>Gycomyces niveus sp.nov., a novel actinomycete isolated from soil in Shouguang.</title>
        <authorList>
            <person name="Yang X."/>
            <person name="Zhao J."/>
        </authorList>
    </citation>
    <scope>NUCLEOTIDE SEQUENCE</scope>
    <source>
        <strain evidence="1">NEAU C2</strain>
    </source>
</reference>
<keyword evidence="3" id="KW-1185">Reference proteome</keyword>
<evidence type="ECO:0000313" key="1">
    <source>
        <dbReference type="EMBL" id="MDN3241409.1"/>
    </source>
</evidence>
<sequence>MPTPAPWLIITFTAIACALAVSAAKLVVTRLLLREVALNGTDHRSHAEQG</sequence>
<evidence type="ECO:0000313" key="2">
    <source>
        <dbReference type="EMBL" id="MDN3242107.1"/>
    </source>
</evidence>
<name>A0ABT7YS06_9ACTN</name>
<protein>
    <submittedName>
        <fullName evidence="1">Uncharacterized protein</fullName>
    </submittedName>
</protein>
<dbReference type="EMBL" id="JAUEMJ010000004">
    <property type="protein sequence ID" value="MDN3241409.1"/>
    <property type="molecule type" value="Genomic_DNA"/>
</dbReference>
<evidence type="ECO:0000313" key="3">
    <source>
        <dbReference type="Proteomes" id="UP001171902"/>
    </source>
</evidence>
<comment type="caution">
    <text evidence="1">The sequence shown here is derived from an EMBL/GenBank/DDBJ whole genome shotgun (WGS) entry which is preliminary data.</text>
</comment>